<gene>
    <name evidence="1" type="ORF">BDR25DRAFT_258619</name>
</gene>
<keyword evidence="2" id="KW-1185">Reference proteome</keyword>
<dbReference type="EMBL" id="MU003501">
    <property type="protein sequence ID" value="KAF2473020.1"/>
    <property type="molecule type" value="Genomic_DNA"/>
</dbReference>
<organism evidence="1 2">
    <name type="scientific">Lindgomyces ingoldianus</name>
    <dbReference type="NCBI Taxonomy" id="673940"/>
    <lineage>
        <taxon>Eukaryota</taxon>
        <taxon>Fungi</taxon>
        <taxon>Dikarya</taxon>
        <taxon>Ascomycota</taxon>
        <taxon>Pezizomycotina</taxon>
        <taxon>Dothideomycetes</taxon>
        <taxon>Pleosporomycetidae</taxon>
        <taxon>Pleosporales</taxon>
        <taxon>Lindgomycetaceae</taxon>
        <taxon>Lindgomyces</taxon>
    </lineage>
</organism>
<sequence>MVSADSHSNLLKLVSKIKHHAEDIENQLRLSGRPEPSFEKTSIEVPDTPEYTAARASLNDAANDLLLLVNGPKAHFRSLFCYHHDLAAFQVAFELDFFNNVPFSGVVTIPQLAEAVKVDEDRVGRIMRFLTTHRVFTETEPGFFGHNSFSVLFAKDSEIYAAAHYQLDEFFKAASEASEGIRSSPYLSDNMHSPFQTRFGVPLFQYYQQNPKSVARFGKALKGIAKLDRQVHELKGGFPWEKFEGGKIVDIGGASGHASIWLARLYPQLEFIVQDGSEDLLAQGKGQNLSDIGSRVTFMKHDFFQTQPQLNAGAYFIRQVLHNWNDDDCVRILKAVVPALEKCNPNTPLLINETILPEPGTLSRYEEHSLRQVDMLVMVALGAKQRTQAEFQDLLHQADPCLEIVRVYGTGSMGLLEVQMIKDSDATKGG</sequence>
<evidence type="ECO:0000313" key="1">
    <source>
        <dbReference type="EMBL" id="KAF2473020.1"/>
    </source>
</evidence>
<evidence type="ECO:0000313" key="2">
    <source>
        <dbReference type="Proteomes" id="UP000799755"/>
    </source>
</evidence>
<accession>A0ACB6R2L4</accession>
<name>A0ACB6R2L4_9PLEO</name>
<dbReference type="Proteomes" id="UP000799755">
    <property type="component" value="Unassembled WGS sequence"/>
</dbReference>
<proteinExistence type="predicted"/>
<protein>
    <submittedName>
        <fullName evidence="1">Sterigmatocystin 8-O-methyltransferase</fullName>
    </submittedName>
</protein>
<reference evidence="1" key="1">
    <citation type="journal article" date="2020" name="Stud. Mycol.">
        <title>101 Dothideomycetes genomes: a test case for predicting lifestyles and emergence of pathogens.</title>
        <authorList>
            <person name="Haridas S."/>
            <person name="Albert R."/>
            <person name="Binder M."/>
            <person name="Bloem J."/>
            <person name="Labutti K."/>
            <person name="Salamov A."/>
            <person name="Andreopoulos B."/>
            <person name="Baker S."/>
            <person name="Barry K."/>
            <person name="Bills G."/>
            <person name="Bluhm B."/>
            <person name="Cannon C."/>
            <person name="Castanera R."/>
            <person name="Culley D."/>
            <person name="Daum C."/>
            <person name="Ezra D."/>
            <person name="Gonzalez J."/>
            <person name="Henrissat B."/>
            <person name="Kuo A."/>
            <person name="Liang C."/>
            <person name="Lipzen A."/>
            <person name="Lutzoni F."/>
            <person name="Magnuson J."/>
            <person name="Mondo S."/>
            <person name="Nolan M."/>
            <person name="Ohm R."/>
            <person name="Pangilinan J."/>
            <person name="Park H.-J."/>
            <person name="Ramirez L."/>
            <person name="Alfaro M."/>
            <person name="Sun H."/>
            <person name="Tritt A."/>
            <person name="Yoshinaga Y."/>
            <person name="Zwiers L.-H."/>
            <person name="Turgeon B."/>
            <person name="Goodwin S."/>
            <person name="Spatafora J."/>
            <person name="Crous P."/>
            <person name="Grigoriev I."/>
        </authorList>
    </citation>
    <scope>NUCLEOTIDE SEQUENCE</scope>
    <source>
        <strain evidence="1">ATCC 200398</strain>
    </source>
</reference>
<comment type="caution">
    <text evidence="1">The sequence shown here is derived from an EMBL/GenBank/DDBJ whole genome shotgun (WGS) entry which is preliminary data.</text>
</comment>